<dbReference type="PANTHER" id="PTHR30176:SF3">
    <property type="entry name" value="FERREDOXIN-TYPE PROTEIN NAPH"/>
    <property type="match status" value="1"/>
</dbReference>
<gene>
    <name evidence="9" type="primary">fixG</name>
    <name evidence="9" type="ORF">LMG27198_31350</name>
</gene>
<keyword evidence="7" id="KW-1133">Transmembrane helix</keyword>
<dbReference type="InterPro" id="IPR014116">
    <property type="entry name" value="Cyt_c_oxidase_cbb3_FixG"/>
</dbReference>
<dbReference type="PROSITE" id="PS51379">
    <property type="entry name" value="4FE4S_FER_2"/>
    <property type="match status" value="1"/>
</dbReference>
<name>A0A9W6GWB9_9HYPH</name>
<dbReference type="Gene3D" id="1.10.1060.10">
    <property type="entry name" value="Alpha-helical ferredoxin"/>
    <property type="match status" value="1"/>
</dbReference>
<dbReference type="InterPro" id="IPR013783">
    <property type="entry name" value="Ig-like_fold"/>
</dbReference>
<dbReference type="RefSeq" id="WP_281804161.1">
    <property type="nucleotide sequence ID" value="NZ_BSEC01000001.1"/>
</dbReference>
<evidence type="ECO:0000256" key="1">
    <source>
        <dbReference type="ARBA" id="ARBA00022448"/>
    </source>
</evidence>
<evidence type="ECO:0000256" key="4">
    <source>
        <dbReference type="ARBA" id="ARBA00022982"/>
    </source>
</evidence>
<evidence type="ECO:0000259" key="8">
    <source>
        <dbReference type="PROSITE" id="PS51379"/>
    </source>
</evidence>
<keyword evidence="6" id="KW-0411">Iron-sulfur</keyword>
<sequence>MSSTDTHHDLVDEHIVEEARRIYPKKVDGHFRHIKWGIQFATLAIYYFLPFVRWHRGPDAPSQAVLVDFPHRRFYFFFIEIWPQEVYYLTGLLIIAALTLFLMNAVAGRIWCGYMCPQTVWTDFYMTTERWIEGDARDRIKLDNGPWTLEKIRKKIAKHFVWILIAWWTGGVWVLYFADAPTLVYKLATLQPGVGEAYLWIGILTFTTYVFAGWMREKVCLHACPWPRIQAALTDEYALNVTYRYDRGEPRMSAKAATAARAHGAAAGDCVDCGQCVAVCPTGVDIRKGAQLGCIQCGLCIDACDSVMEKLHRPTRLIGYDTEMNLKRRECGEAPIYKPLRVRTVFYAVLILAIGGFMLVTLATRDDMHVNVLHDRNPLAVRLKDGGVRNGYTLRFSNKKPDVRRFTLSVAGVPGAQTEVVGVPPDAKGQVTIEVGADQTREARVLLSTHGAPAAKGQTPIVFTVTDAETGVATEVKDVFITP</sequence>
<keyword evidence="4" id="KW-0249">Electron transport</keyword>
<dbReference type="GO" id="GO:0051539">
    <property type="term" value="F:4 iron, 4 sulfur cluster binding"/>
    <property type="evidence" value="ECO:0007669"/>
    <property type="project" value="UniProtKB-KW"/>
</dbReference>
<keyword evidence="2" id="KW-0004">4Fe-4S</keyword>
<evidence type="ECO:0000256" key="6">
    <source>
        <dbReference type="ARBA" id="ARBA00023014"/>
    </source>
</evidence>
<evidence type="ECO:0000256" key="3">
    <source>
        <dbReference type="ARBA" id="ARBA00022723"/>
    </source>
</evidence>
<dbReference type="PANTHER" id="PTHR30176">
    <property type="entry name" value="FERREDOXIN-TYPE PROTEIN NAPH"/>
    <property type="match status" value="1"/>
</dbReference>
<dbReference type="Gene3D" id="2.60.40.10">
    <property type="entry name" value="Immunoglobulins"/>
    <property type="match status" value="1"/>
</dbReference>
<evidence type="ECO:0000313" key="9">
    <source>
        <dbReference type="EMBL" id="GLI94143.1"/>
    </source>
</evidence>
<dbReference type="AlphaFoldDB" id="A0A9W6GWB9"/>
<evidence type="ECO:0000256" key="7">
    <source>
        <dbReference type="SAM" id="Phobius"/>
    </source>
</evidence>
<keyword evidence="10" id="KW-1185">Reference proteome</keyword>
<feature type="transmembrane region" description="Helical" evidence="7">
    <location>
        <begin position="86"/>
        <end position="107"/>
    </location>
</feature>
<dbReference type="Pfam" id="PF12801">
    <property type="entry name" value="Fer4_5"/>
    <property type="match status" value="1"/>
</dbReference>
<accession>A0A9W6GWB9</accession>
<feature type="transmembrane region" description="Helical" evidence="7">
    <location>
        <begin position="198"/>
        <end position="215"/>
    </location>
</feature>
<keyword evidence="3" id="KW-0479">Metal-binding</keyword>
<protein>
    <submittedName>
        <fullName evidence="9">Cytochrome c oxidase accessory protein CcoG</fullName>
    </submittedName>
</protein>
<dbReference type="InterPro" id="IPR009051">
    <property type="entry name" value="Helical_ferredxn"/>
</dbReference>
<reference evidence="9" key="1">
    <citation type="journal article" date="2023" name="Int. J. Syst. Evol. Microbiol.">
        <title>Methylocystis iwaonis sp. nov., a type II methane-oxidizing bacterium from surface soil of a rice paddy field in Japan, and emended description of the genus Methylocystis (ex Whittenbury et al. 1970) Bowman et al. 1993.</title>
        <authorList>
            <person name="Kaise H."/>
            <person name="Sawadogo J.B."/>
            <person name="Alam M.S."/>
            <person name="Ueno C."/>
            <person name="Dianou D."/>
            <person name="Shinjo R."/>
            <person name="Asakawa S."/>
        </authorList>
    </citation>
    <scope>NUCLEOTIDE SEQUENCE</scope>
    <source>
        <strain evidence="9">LMG27198</strain>
    </source>
</reference>
<dbReference type="InterPro" id="IPR017896">
    <property type="entry name" value="4Fe4S_Fe-S-bd"/>
</dbReference>
<feature type="transmembrane region" description="Helical" evidence="7">
    <location>
        <begin position="160"/>
        <end position="178"/>
    </location>
</feature>
<keyword evidence="7" id="KW-0812">Transmembrane</keyword>
<dbReference type="GO" id="GO:0005886">
    <property type="term" value="C:plasma membrane"/>
    <property type="evidence" value="ECO:0007669"/>
    <property type="project" value="TreeGrafter"/>
</dbReference>
<dbReference type="InterPro" id="IPR051684">
    <property type="entry name" value="Electron_Trans/Redox"/>
</dbReference>
<dbReference type="PROSITE" id="PS00198">
    <property type="entry name" value="4FE4S_FER_1"/>
    <property type="match status" value="1"/>
</dbReference>
<evidence type="ECO:0000256" key="2">
    <source>
        <dbReference type="ARBA" id="ARBA00022485"/>
    </source>
</evidence>
<keyword evidence="1" id="KW-0813">Transport</keyword>
<dbReference type="SUPFAM" id="SSF54862">
    <property type="entry name" value="4Fe-4S ferredoxins"/>
    <property type="match status" value="1"/>
</dbReference>
<dbReference type="EMBL" id="BSEC01000001">
    <property type="protein sequence ID" value="GLI94143.1"/>
    <property type="molecule type" value="Genomic_DNA"/>
</dbReference>
<dbReference type="InterPro" id="IPR017900">
    <property type="entry name" value="4Fe4S_Fe_S_CS"/>
</dbReference>
<dbReference type="Pfam" id="PF13746">
    <property type="entry name" value="Fer4_18"/>
    <property type="match status" value="1"/>
</dbReference>
<feature type="transmembrane region" description="Helical" evidence="7">
    <location>
        <begin position="34"/>
        <end position="52"/>
    </location>
</feature>
<dbReference type="Proteomes" id="UP001144323">
    <property type="component" value="Unassembled WGS sequence"/>
</dbReference>
<dbReference type="GO" id="GO:0046872">
    <property type="term" value="F:metal ion binding"/>
    <property type="evidence" value="ECO:0007669"/>
    <property type="project" value="UniProtKB-KW"/>
</dbReference>
<feature type="transmembrane region" description="Helical" evidence="7">
    <location>
        <begin position="345"/>
        <end position="363"/>
    </location>
</feature>
<evidence type="ECO:0000256" key="5">
    <source>
        <dbReference type="ARBA" id="ARBA00023004"/>
    </source>
</evidence>
<organism evidence="9 10">
    <name type="scientific">Methylocystis echinoides</name>
    <dbReference type="NCBI Taxonomy" id="29468"/>
    <lineage>
        <taxon>Bacteria</taxon>
        <taxon>Pseudomonadati</taxon>
        <taxon>Pseudomonadota</taxon>
        <taxon>Alphaproteobacteria</taxon>
        <taxon>Hyphomicrobiales</taxon>
        <taxon>Methylocystaceae</taxon>
        <taxon>Methylocystis</taxon>
    </lineage>
</organism>
<evidence type="ECO:0000313" key="10">
    <source>
        <dbReference type="Proteomes" id="UP001144323"/>
    </source>
</evidence>
<proteinExistence type="predicted"/>
<feature type="domain" description="4Fe-4S ferredoxin-type" evidence="8">
    <location>
        <begin position="261"/>
        <end position="290"/>
    </location>
</feature>
<dbReference type="NCBIfam" id="TIGR02745">
    <property type="entry name" value="ccoG_rdxA_fixG"/>
    <property type="match status" value="1"/>
</dbReference>
<keyword evidence="5" id="KW-0408">Iron</keyword>
<keyword evidence="7" id="KW-0472">Membrane</keyword>
<comment type="caution">
    <text evidence="9">The sequence shown here is derived from an EMBL/GenBank/DDBJ whole genome shotgun (WGS) entry which is preliminary data.</text>
</comment>
<dbReference type="InterPro" id="IPR032879">
    <property type="entry name" value="FixG_C"/>
</dbReference>
<dbReference type="Pfam" id="PF11614">
    <property type="entry name" value="FixG_C"/>
    <property type="match status" value="1"/>
</dbReference>